<dbReference type="PANTHER" id="PTHR11699">
    <property type="entry name" value="ALDEHYDE DEHYDROGENASE-RELATED"/>
    <property type="match status" value="1"/>
</dbReference>
<gene>
    <name evidence="6" type="ORF">DEBURN_LOCUS8605</name>
</gene>
<comment type="caution">
    <text evidence="6">The sequence shown here is derived from an EMBL/GenBank/DDBJ whole genome shotgun (WGS) entry which is preliminary data.</text>
</comment>
<proteinExistence type="inferred from homology"/>
<evidence type="ECO:0000256" key="1">
    <source>
        <dbReference type="ARBA" id="ARBA00009986"/>
    </source>
</evidence>
<evidence type="ECO:0000256" key="3">
    <source>
        <dbReference type="PROSITE-ProRule" id="PRU10007"/>
    </source>
</evidence>
<dbReference type="AlphaFoldDB" id="A0A9N9BZS0"/>
<dbReference type="EMBL" id="CAJVPK010001317">
    <property type="protein sequence ID" value="CAG8581717.1"/>
    <property type="molecule type" value="Genomic_DNA"/>
</dbReference>
<keyword evidence="7" id="KW-1185">Reference proteome</keyword>
<accession>A0A9N9BZS0</accession>
<dbReference type="FunFam" id="3.40.309.10:FF:000001">
    <property type="entry name" value="Mitochondrial aldehyde dehydrogenase 2"/>
    <property type="match status" value="1"/>
</dbReference>
<dbReference type="Gene3D" id="3.40.309.10">
    <property type="entry name" value="Aldehyde Dehydrogenase, Chain A, domain 2"/>
    <property type="match status" value="1"/>
</dbReference>
<dbReference type="FunFam" id="3.40.605.10:FF:000026">
    <property type="entry name" value="Aldehyde dehydrogenase, putative"/>
    <property type="match status" value="1"/>
</dbReference>
<comment type="similarity">
    <text evidence="1 4">Belongs to the aldehyde dehydrogenase family.</text>
</comment>
<feature type="active site" evidence="3">
    <location>
        <position position="224"/>
    </location>
</feature>
<dbReference type="PROSITE" id="PS00070">
    <property type="entry name" value="ALDEHYDE_DEHYDR_CYS"/>
    <property type="match status" value="1"/>
</dbReference>
<dbReference type="PROSITE" id="PS00687">
    <property type="entry name" value="ALDEHYDE_DEHYDR_GLU"/>
    <property type="match status" value="1"/>
</dbReference>
<dbReference type="OrthoDB" id="310895at2759"/>
<dbReference type="InterPro" id="IPR016163">
    <property type="entry name" value="Ald_DH_C"/>
</dbReference>
<keyword evidence="2 4" id="KW-0560">Oxidoreductase</keyword>
<sequence>MSSNEATITLPNNKTIKKITTVAEASEKDVDLAVDAAEKAFNDVWRHVTGDQRSKFLNKLADLIERDSDELAALESLDNGKTYKNAKGLDVPESIKCYRYYAGWCDKIHGKTFESQKNFSYTRHEPIGVCAAIIPWNFPLMMQAWKLAPALACGNTIVFKSSEYTPLTALKIAALIKEAGFPKGVVNILNGYGKPTGSAMGSTVVGKYLLKASSESNLKKLTLELGGKSPNIIFADADLEGAVKWAHMGIYFNNGQCCTAGSRIYVENSVYNEFINKFKEYTKNMKIGDPFESDTDQGPIVSKNQFDRVMSYIETGKKEGATCLMGGDRQGKEGYFIKPTIFTDVNEGMTIMQEEIFGPVVAISKFNAIEEVIEKAHKTDFGLAAAVFTKDISRAIKISNDPFGGYKQSGIGRELGKYALKEYTQVKTVQINLDM</sequence>
<reference evidence="6" key="1">
    <citation type="submission" date="2021-06" db="EMBL/GenBank/DDBJ databases">
        <authorList>
            <person name="Kallberg Y."/>
            <person name="Tangrot J."/>
            <person name="Rosling A."/>
        </authorList>
    </citation>
    <scope>NUCLEOTIDE SEQUENCE</scope>
    <source>
        <strain evidence="6">AZ414A</strain>
    </source>
</reference>
<feature type="domain" description="Aldehyde dehydrogenase" evidence="5">
    <location>
        <begin position="4"/>
        <end position="400"/>
    </location>
</feature>
<evidence type="ECO:0000256" key="4">
    <source>
        <dbReference type="RuleBase" id="RU003345"/>
    </source>
</evidence>
<dbReference type="GO" id="GO:0004030">
    <property type="term" value="F:aldehyde dehydrogenase [NAD(P)+] activity"/>
    <property type="evidence" value="ECO:0007669"/>
    <property type="project" value="UniProtKB-ARBA"/>
</dbReference>
<dbReference type="InterPro" id="IPR016162">
    <property type="entry name" value="Ald_DH_N"/>
</dbReference>
<name>A0A9N9BZS0_9GLOM</name>
<evidence type="ECO:0000259" key="5">
    <source>
        <dbReference type="Pfam" id="PF00171"/>
    </source>
</evidence>
<dbReference type="GO" id="GO:0019413">
    <property type="term" value="P:acetate biosynthetic process"/>
    <property type="evidence" value="ECO:0007669"/>
    <property type="project" value="UniProtKB-ARBA"/>
</dbReference>
<dbReference type="Gene3D" id="3.40.605.10">
    <property type="entry name" value="Aldehyde Dehydrogenase, Chain A, domain 1"/>
    <property type="match status" value="1"/>
</dbReference>
<dbReference type="InterPro" id="IPR016160">
    <property type="entry name" value="Ald_DH_CS_CYS"/>
</dbReference>
<dbReference type="Proteomes" id="UP000789706">
    <property type="component" value="Unassembled WGS sequence"/>
</dbReference>
<dbReference type="FunFam" id="3.40.605.10:FF:000001">
    <property type="entry name" value="Aldehyde dehydrogenase 1"/>
    <property type="match status" value="1"/>
</dbReference>
<dbReference type="InterPro" id="IPR015590">
    <property type="entry name" value="Aldehyde_DH_dom"/>
</dbReference>
<organism evidence="6 7">
    <name type="scientific">Diversispora eburnea</name>
    <dbReference type="NCBI Taxonomy" id="1213867"/>
    <lineage>
        <taxon>Eukaryota</taxon>
        <taxon>Fungi</taxon>
        <taxon>Fungi incertae sedis</taxon>
        <taxon>Mucoromycota</taxon>
        <taxon>Glomeromycotina</taxon>
        <taxon>Glomeromycetes</taxon>
        <taxon>Diversisporales</taxon>
        <taxon>Diversisporaceae</taxon>
        <taxon>Diversispora</taxon>
    </lineage>
</organism>
<dbReference type="Pfam" id="PF00171">
    <property type="entry name" value="Aldedh"/>
    <property type="match status" value="2"/>
</dbReference>
<evidence type="ECO:0000313" key="7">
    <source>
        <dbReference type="Proteomes" id="UP000789706"/>
    </source>
</evidence>
<dbReference type="InterPro" id="IPR029510">
    <property type="entry name" value="Ald_DH_CS_GLU"/>
</dbReference>
<dbReference type="SUPFAM" id="SSF53720">
    <property type="entry name" value="ALDH-like"/>
    <property type="match status" value="1"/>
</dbReference>
<evidence type="ECO:0000256" key="2">
    <source>
        <dbReference type="ARBA" id="ARBA00023002"/>
    </source>
</evidence>
<feature type="domain" description="Aldehyde dehydrogenase" evidence="5">
    <location>
        <begin position="401"/>
        <end position="429"/>
    </location>
</feature>
<dbReference type="InterPro" id="IPR016161">
    <property type="entry name" value="Ald_DH/histidinol_DH"/>
</dbReference>
<protein>
    <submittedName>
        <fullName evidence="6">8737_t:CDS:1</fullName>
    </submittedName>
</protein>
<evidence type="ECO:0000313" key="6">
    <source>
        <dbReference type="EMBL" id="CAG8581717.1"/>
    </source>
</evidence>